<sequence length="42" mass="5372">MRYYRRKTSNDLQIYLLSQELQTRKLLQHKQIQHRYYWSIAT</sequence>
<proteinExistence type="predicted"/>
<dbReference type="AlphaFoldDB" id="A0A0A9F1Q7"/>
<organism evidence="1">
    <name type="scientific">Arundo donax</name>
    <name type="common">Giant reed</name>
    <name type="synonym">Donax arundinaceus</name>
    <dbReference type="NCBI Taxonomy" id="35708"/>
    <lineage>
        <taxon>Eukaryota</taxon>
        <taxon>Viridiplantae</taxon>
        <taxon>Streptophyta</taxon>
        <taxon>Embryophyta</taxon>
        <taxon>Tracheophyta</taxon>
        <taxon>Spermatophyta</taxon>
        <taxon>Magnoliopsida</taxon>
        <taxon>Liliopsida</taxon>
        <taxon>Poales</taxon>
        <taxon>Poaceae</taxon>
        <taxon>PACMAD clade</taxon>
        <taxon>Arundinoideae</taxon>
        <taxon>Arundineae</taxon>
        <taxon>Arundo</taxon>
    </lineage>
</organism>
<reference evidence="1" key="2">
    <citation type="journal article" date="2015" name="Data Brief">
        <title>Shoot transcriptome of the giant reed, Arundo donax.</title>
        <authorList>
            <person name="Barrero R.A."/>
            <person name="Guerrero F.D."/>
            <person name="Moolhuijzen P."/>
            <person name="Goolsby J.A."/>
            <person name="Tidwell J."/>
            <person name="Bellgard S.E."/>
            <person name="Bellgard M.I."/>
        </authorList>
    </citation>
    <scope>NUCLEOTIDE SEQUENCE</scope>
    <source>
        <tissue evidence="1">Shoot tissue taken approximately 20 cm above the soil surface</tissue>
    </source>
</reference>
<accession>A0A0A9F1Q7</accession>
<evidence type="ECO:0000313" key="1">
    <source>
        <dbReference type="EMBL" id="JAE06272.1"/>
    </source>
</evidence>
<protein>
    <submittedName>
        <fullName evidence="1">Uncharacterized protein</fullName>
    </submittedName>
</protein>
<name>A0A0A9F1Q7_ARUDO</name>
<reference evidence="1" key="1">
    <citation type="submission" date="2014-09" db="EMBL/GenBank/DDBJ databases">
        <authorList>
            <person name="Magalhaes I.L.F."/>
            <person name="Oliveira U."/>
            <person name="Santos F.R."/>
            <person name="Vidigal T.H.D.A."/>
            <person name="Brescovit A.D."/>
            <person name="Santos A.J."/>
        </authorList>
    </citation>
    <scope>NUCLEOTIDE SEQUENCE</scope>
    <source>
        <tissue evidence="1">Shoot tissue taken approximately 20 cm above the soil surface</tissue>
    </source>
</reference>
<dbReference type="EMBL" id="GBRH01191624">
    <property type="protein sequence ID" value="JAE06272.1"/>
    <property type="molecule type" value="Transcribed_RNA"/>
</dbReference>